<organism evidence="3 4">
    <name type="scientific">Fibrivirga algicola</name>
    <dbReference type="NCBI Taxonomy" id="2950420"/>
    <lineage>
        <taxon>Bacteria</taxon>
        <taxon>Pseudomonadati</taxon>
        <taxon>Bacteroidota</taxon>
        <taxon>Cytophagia</taxon>
        <taxon>Cytophagales</taxon>
        <taxon>Spirosomataceae</taxon>
        <taxon>Fibrivirga</taxon>
    </lineage>
</organism>
<protein>
    <submittedName>
        <fullName evidence="3">PorT family protein</fullName>
    </submittedName>
</protein>
<dbReference type="InterPro" id="IPR025665">
    <property type="entry name" value="Beta-barrel_OMP_2"/>
</dbReference>
<dbReference type="RefSeq" id="WP_166691543.1">
    <property type="nucleotide sequence ID" value="NZ_WAEL01000002.1"/>
</dbReference>
<keyword evidence="4" id="KW-1185">Reference proteome</keyword>
<accession>A0ABX0QDC3</accession>
<gene>
    <name evidence="3" type="ORF">F7231_08225</name>
</gene>
<dbReference type="Proteomes" id="UP000606008">
    <property type="component" value="Unassembled WGS sequence"/>
</dbReference>
<dbReference type="EMBL" id="WAEL01000002">
    <property type="protein sequence ID" value="NID10159.1"/>
    <property type="molecule type" value="Genomic_DNA"/>
</dbReference>
<feature type="chain" id="PRO_5046010692" evidence="1">
    <location>
        <begin position="28"/>
        <end position="232"/>
    </location>
</feature>
<feature type="signal peptide" evidence="1">
    <location>
        <begin position="1"/>
        <end position="27"/>
    </location>
</feature>
<evidence type="ECO:0000313" key="4">
    <source>
        <dbReference type="Proteomes" id="UP000606008"/>
    </source>
</evidence>
<evidence type="ECO:0000313" key="3">
    <source>
        <dbReference type="EMBL" id="NID10159.1"/>
    </source>
</evidence>
<reference evidence="4" key="1">
    <citation type="submission" date="2019-09" db="EMBL/GenBank/DDBJ databases">
        <authorList>
            <person name="Jung D.-H."/>
        </authorList>
    </citation>
    <scope>NUCLEOTIDE SEQUENCE [LARGE SCALE GENOMIC DNA]</scope>
    <source>
        <strain evidence="4">JA-25</strain>
    </source>
</reference>
<evidence type="ECO:0000256" key="1">
    <source>
        <dbReference type="SAM" id="SignalP"/>
    </source>
</evidence>
<evidence type="ECO:0000259" key="2">
    <source>
        <dbReference type="Pfam" id="PF13568"/>
    </source>
</evidence>
<comment type="caution">
    <text evidence="3">The sequence shown here is derived from an EMBL/GenBank/DDBJ whole genome shotgun (WGS) entry which is preliminary data.</text>
</comment>
<feature type="domain" description="Outer membrane protein beta-barrel" evidence="2">
    <location>
        <begin position="28"/>
        <end position="205"/>
    </location>
</feature>
<name>A0ABX0QDC3_9BACT</name>
<proteinExistence type="predicted"/>
<dbReference type="Pfam" id="PF13568">
    <property type="entry name" value="OMP_b-brl_2"/>
    <property type="match status" value="1"/>
</dbReference>
<sequence>MKTQFVNTLLGSAFTVASLFVSSSAVAQVQVGFRGGVNWATVSEPSLLKNLPVQPELSPGPTGAIFLDIPLSNRVSFRPEVGYVQKGFVLREGTSLDLGIIDIPIGARVAYQTQSIQTAFLLKANLTDGPVQPYVFGGPTVGYAVNGRVRTRATALFTSQNMDVDLDFGNTLNPWDVSAVGGLGISAETGPGKFFVEARYDYGLTRQLKVPLVNLPVRNRSVGVSLGYAFTL</sequence>
<reference evidence="4" key="2">
    <citation type="submission" date="2023-07" db="EMBL/GenBank/DDBJ databases">
        <authorList>
            <person name="Jung D.-H."/>
        </authorList>
    </citation>
    <scope>NUCLEOTIDE SEQUENCE [LARGE SCALE GENOMIC DNA]</scope>
    <source>
        <strain evidence="4">JA-25</strain>
    </source>
</reference>
<keyword evidence="1" id="KW-0732">Signal</keyword>